<protein>
    <submittedName>
        <fullName evidence="1">Uncharacterized protein</fullName>
    </submittedName>
</protein>
<dbReference type="EMBL" id="BTGU01000275">
    <property type="protein sequence ID" value="GMN65961.1"/>
    <property type="molecule type" value="Genomic_DNA"/>
</dbReference>
<proteinExistence type="predicted"/>
<name>A0AA88JB97_FICCA</name>
<organism evidence="1 2">
    <name type="scientific">Ficus carica</name>
    <name type="common">Common fig</name>
    <dbReference type="NCBI Taxonomy" id="3494"/>
    <lineage>
        <taxon>Eukaryota</taxon>
        <taxon>Viridiplantae</taxon>
        <taxon>Streptophyta</taxon>
        <taxon>Embryophyta</taxon>
        <taxon>Tracheophyta</taxon>
        <taxon>Spermatophyta</taxon>
        <taxon>Magnoliopsida</taxon>
        <taxon>eudicotyledons</taxon>
        <taxon>Gunneridae</taxon>
        <taxon>Pentapetalae</taxon>
        <taxon>rosids</taxon>
        <taxon>fabids</taxon>
        <taxon>Rosales</taxon>
        <taxon>Moraceae</taxon>
        <taxon>Ficeae</taxon>
        <taxon>Ficus</taxon>
    </lineage>
</organism>
<comment type="caution">
    <text evidence="1">The sequence shown here is derived from an EMBL/GenBank/DDBJ whole genome shotgun (WGS) entry which is preliminary data.</text>
</comment>
<gene>
    <name evidence="1" type="ORF">TIFTF001_035029</name>
</gene>
<dbReference type="AlphaFoldDB" id="A0AA88JB97"/>
<keyword evidence="2" id="KW-1185">Reference proteome</keyword>
<sequence>MLWFPLFPIIGHGLRDLSADQRRPVGEESSVSSSLAGWGRASRNSLNASVNTRTVSIRFWTFSMKISICVGFRGALPPRLHWSRQALWEPVGAGWSRSGDGGHEGRLVLVQVVSTVSVWPVQGQQCGHGSKFVLEVLLRVTAGSGSISEMVVIQSCSREASLSDQYDLVRFAWPLALFHRS</sequence>
<evidence type="ECO:0000313" key="1">
    <source>
        <dbReference type="EMBL" id="GMN65961.1"/>
    </source>
</evidence>
<accession>A0AA88JB97</accession>
<dbReference type="Proteomes" id="UP001187192">
    <property type="component" value="Unassembled WGS sequence"/>
</dbReference>
<reference evidence="1" key="1">
    <citation type="submission" date="2023-07" db="EMBL/GenBank/DDBJ databases">
        <title>draft genome sequence of fig (Ficus carica).</title>
        <authorList>
            <person name="Takahashi T."/>
            <person name="Nishimura K."/>
        </authorList>
    </citation>
    <scope>NUCLEOTIDE SEQUENCE</scope>
</reference>
<evidence type="ECO:0000313" key="2">
    <source>
        <dbReference type="Proteomes" id="UP001187192"/>
    </source>
</evidence>